<dbReference type="Gene3D" id="3.40.605.10">
    <property type="entry name" value="Aldehyde Dehydrogenase, Chain A, domain 1"/>
    <property type="match status" value="1"/>
</dbReference>
<dbReference type="InParanoid" id="K3X9P3"/>
<dbReference type="PROSITE" id="PS00687">
    <property type="entry name" value="ALDEHYDE_DEHYDR_GLU"/>
    <property type="match status" value="1"/>
</dbReference>
<sequence>MESTTIASSAESIVADVQALRAAFRSGVTRDFAARRQQLVQLRRLIDENLGEISDALWKDMHKNPIETKVCEVGLVMMEIQEHLDFLEEWSQPERVGTNIGNLPGQSYIYKESLGVVSIIGTWNYPIQLTLTPLVGALSAGNTVLLRLPGSDTCVHTTQVLAKLVAKYMDNRFVRTVSGGVEASKIMLEQKFDLIFCTGGEFIGKIVAEAAAKHLTPTILELGGKSPCIVDETCDLTIAARRIAWGGFMNAGQTCVRPDYIMVSKKIGDKLVAEIEKELLTFFGKDPQKSDSYCRIVNERSYTRVSGLLANDTKHVTCGGAVDAEDRFIAPTLLNFKTDFASFDKSAVMSQEIFGPLLPIYYYDTLDEAIAYVNDHPKPLALYVFTTNSKNREKVLTETTSGGVSVNDTIVHLSNPNLPFGGVGASGMGAYHGKHSFDAFTHKKGVQFKYNILDAPQRYMPYNKSAEFVLAVMLAPIPHRYIKTAKYAAFALLFAVIGMLVKRNGSRFPALP</sequence>
<dbReference type="PANTHER" id="PTHR43570">
    <property type="entry name" value="ALDEHYDE DEHYDROGENASE"/>
    <property type="match status" value="1"/>
</dbReference>
<dbReference type="SUPFAM" id="SSF53720">
    <property type="entry name" value="ALDH-like"/>
    <property type="match status" value="1"/>
</dbReference>
<dbReference type="GO" id="GO:0004029">
    <property type="term" value="F:aldehyde dehydrogenase (NAD+) activity"/>
    <property type="evidence" value="ECO:0007669"/>
    <property type="project" value="TreeGrafter"/>
</dbReference>
<evidence type="ECO:0000259" key="8">
    <source>
        <dbReference type="Pfam" id="PF00171"/>
    </source>
</evidence>
<dbReference type="eggNOG" id="KOG2456">
    <property type="taxonomic scope" value="Eukaryota"/>
</dbReference>
<dbReference type="OMA" id="PLVAYWF"/>
<feature type="active site" evidence="5">
    <location>
        <position position="255"/>
    </location>
</feature>
<dbReference type="STRING" id="431595.K3X9P3"/>
<dbReference type="FunFam" id="3.40.309.10:FF:000025">
    <property type="entry name" value="Aldehyde dehydrogenase"/>
    <property type="match status" value="1"/>
</dbReference>
<dbReference type="EnsemblProtists" id="PYU1_T013942">
    <property type="protein sequence ID" value="PYU1_T013942"/>
    <property type="gene ID" value="PYU1_G013913"/>
</dbReference>
<dbReference type="FunFam" id="3.40.605.10:FF:000004">
    <property type="entry name" value="Aldehyde dehydrogenase"/>
    <property type="match status" value="1"/>
</dbReference>
<dbReference type="PIRSF" id="PIRSF036492">
    <property type="entry name" value="ALDH"/>
    <property type="match status" value="1"/>
</dbReference>
<dbReference type="Gene3D" id="3.40.309.10">
    <property type="entry name" value="Aldehyde Dehydrogenase, Chain A, domain 2"/>
    <property type="match status" value="1"/>
</dbReference>
<dbReference type="CDD" id="cd07087">
    <property type="entry name" value="ALDH_F3-13-14_CALDH-like"/>
    <property type="match status" value="1"/>
</dbReference>
<accession>K3X9P3</accession>
<feature type="active site" evidence="5 6">
    <location>
        <position position="221"/>
    </location>
</feature>
<reference evidence="9" key="3">
    <citation type="submission" date="2015-02" db="UniProtKB">
        <authorList>
            <consortium name="EnsemblProtists"/>
        </authorList>
    </citation>
    <scope>IDENTIFICATION</scope>
    <source>
        <strain evidence="9">DAOM BR144</strain>
    </source>
</reference>
<reference evidence="10" key="2">
    <citation type="submission" date="2010-04" db="EMBL/GenBank/DDBJ databases">
        <authorList>
            <person name="Buell R."/>
            <person name="Hamilton J."/>
            <person name="Hostetler J."/>
        </authorList>
    </citation>
    <scope>NUCLEOTIDE SEQUENCE [LARGE SCALE GENOMIC DNA]</scope>
    <source>
        <strain evidence="10">DAOM:BR144</strain>
    </source>
</reference>
<dbReference type="GO" id="GO:0005737">
    <property type="term" value="C:cytoplasm"/>
    <property type="evidence" value="ECO:0007669"/>
    <property type="project" value="TreeGrafter"/>
</dbReference>
<reference evidence="10" key="1">
    <citation type="journal article" date="2010" name="Genome Biol.">
        <title>Genome sequence of the necrotrophic plant pathogen Pythium ultimum reveals original pathogenicity mechanisms and effector repertoire.</title>
        <authorList>
            <person name="Levesque C.A."/>
            <person name="Brouwer H."/>
            <person name="Cano L."/>
            <person name="Hamilton J.P."/>
            <person name="Holt C."/>
            <person name="Huitema E."/>
            <person name="Raffaele S."/>
            <person name="Robideau G.P."/>
            <person name="Thines M."/>
            <person name="Win J."/>
            <person name="Zerillo M.M."/>
            <person name="Beakes G.W."/>
            <person name="Boore J.L."/>
            <person name="Busam D."/>
            <person name="Dumas B."/>
            <person name="Ferriera S."/>
            <person name="Fuerstenberg S.I."/>
            <person name="Gachon C.M."/>
            <person name="Gaulin E."/>
            <person name="Govers F."/>
            <person name="Grenville-Briggs L."/>
            <person name="Horner N."/>
            <person name="Hostetler J."/>
            <person name="Jiang R.H."/>
            <person name="Johnson J."/>
            <person name="Krajaejun T."/>
            <person name="Lin H."/>
            <person name="Meijer H.J."/>
            <person name="Moore B."/>
            <person name="Morris P."/>
            <person name="Phuntmart V."/>
            <person name="Puiu D."/>
            <person name="Shetty J."/>
            <person name="Stajich J.E."/>
            <person name="Tripathy S."/>
            <person name="Wawra S."/>
            <person name="van West P."/>
            <person name="Whitty B.R."/>
            <person name="Coutinho P.M."/>
            <person name="Henrissat B."/>
            <person name="Martin F."/>
            <person name="Thomas P.D."/>
            <person name="Tyler B.M."/>
            <person name="De Vries R.P."/>
            <person name="Kamoun S."/>
            <person name="Yandell M."/>
            <person name="Tisserat N."/>
            <person name="Buell C.R."/>
        </authorList>
    </citation>
    <scope>NUCLEOTIDE SEQUENCE</scope>
    <source>
        <strain evidence="10">DAOM:BR144</strain>
    </source>
</reference>
<dbReference type="EMBL" id="GL376578">
    <property type="status" value="NOT_ANNOTATED_CDS"/>
    <property type="molecule type" value="Genomic_DNA"/>
</dbReference>
<dbReference type="PANTHER" id="PTHR43570:SF16">
    <property type="entry name" value="ALDEHYDE DEHYDROGENASE TYPE III, ISOFORM Q"/>
    <property type="match status" value="1"/>
</dbReference>
<evidence type="ECO:0000313" key="9">
    <source>
        <dbReference type="EnsemblProtists" id="PYU1_T013942"/>
    </source>
</evidence>
<protein>
    <recommendedName>
        <fullName evidence="4">Aldehyde dehydrogenase</fullName>
    </recommendedName>
</protein>
<proteinExistence type="inferred from homology"/>
<dbReference type="Pfam" id="PF00171">
    <property type="entry name" value="Aldedh"/>
    <property type="match status" value="1"/>
</dbReference>
<dbReference type="VEuPathDB" id="FungiDB:PYU1_G013913"/>
<evidence type="ECO:0000256" key="2">
    <source>
        <dbReference type="ARBA" id="ARBA00023002"/>
    </source>
</evidence>
<dbReference type="InterPro" id="IPR016163">
    <property type="entry name" value="Ald_DH_C"/>
</dbReference>
<keyword evidence="10" id="KW-1185">Reference proteome</keyword>
<dbReference type="InterPro" id="IPR015590">
    <property type="entry name" value="Aldehyde_DH_dom"/>
</dbReference>
<evidence type="ECO:0000313" key="10">
    <source>
        <dbReference type="Proteomes" id="UP000019132"/>
    </source>
</evidence>
<dbReference type="HOGENOM" id="CLU_005391_3_0_1"/>
<dbReference type="InterPro" id="IPR012394">
    <property type="entry name" value="Aldehyde_DH_NAD(P)"/>
</dbReference>
<dbReference type="InterPro" id="IPR016161">
    <property type="entry name" value="Ald_DH/histidinol_DH"/>
</dbReference>
<evidence type="ECO:0000256" key="7">
    <source>
        <dbReference type="RuleBase" id="RU003345"/>
    </source>
</evidence>
<evidence type="ECO:0000256" key="6">
    <source>
        <dbReference type="PROSITE-ProRule" id="PRU10007"/>
    </source>
</evidence>
<organism evidence="9 10">
    <name type="scientific">Globisporangium ultimum (strain ATCC 200006 / CBS 805.95 / DAOM BR144)</name>
    <name type="common">Pythium ultimum</name>
    <dbReference type="NCBI Taxonomy" id="431595"/>
    <lineage>
        <taxon>Eukaryota</taxon>
        <taxon>Sar</taxon>
        <taxon>Stramenopiles</taxon>
        <taxon>Oomycota</taxon>
        <taxon>Peronosporomycetes</taxon>
        <taxon>Pythiales</taxon>
        <taxon>Pythiaceae</taxon>
        <taxon>Globisporangium</taxon>
    </lineage>
</organism>
<dbReference type="AlphaFoldDB" id="K3X9P3"/>
<evidence type="ECO:0000256" key="3">
    <source>
        <dbReference type="ARBA" id="ARBA00023027"/>
    </source>
</evidence>
<comment type="similarity">
    <text evidence="1 4 7">Belongs to the aldehyde dehydrogenase family.</text>
</comment>
<keyword evidence="3" id="KW-0520">NAD</keyword>
<dbReference type="InterPro" id="IPR016162">
    <property type="entry name" value="Ald_DH_N"/>
</dbReference>
<keyword evidence="2 4" id="KW-0560">Oxidoreductase</keyword>
<evidence type="ECO:0000256" key="4">
    <source>
        <dbReference type="PIRNR" id="PIRNR036492"/>
    </source>
</evidence>
<evidence type="ECO:0000256" key="5">
    <source>
        <dbReference type="PIRSR" id="PIRSR036492-1"/>
    </source>
</evidence>
<dbReference type="GO" id="GO:0006081">
    <property type="term" value="P:aldehyde metabolic process"/>
    <property type="evidence" value="ECO:0007669"/>
    <property type="project" value="InterPro"/>
</dbReference>
<dbReference type="Proteomes" id="UP000019132">
    <property type="component" value="Unassembled WGS sequence"/>
</dbReference>
<evidence type="ECO:0000256" key="1">
    <source>
        <dbReference type="ARBA" id="ARBA00009986"/>
    </source>
</evidence>
<dbReference type="InterPro" id="IPR029510">
    <property type="entry name" value="Ald_DH_CS_GLU"/>
</dbReference>
<feature type="domain" description="Aldehyde dehydrogenase" evidence="8">
    <location>
        <begin position="7"/>
        <end position="444"/>
    </location>
</feature>
<name>K3X9P3_GLOUD</name>